<dbReference type="Pfam" id="PF10926">
    <property type="entry name" value="DUF2800"/>
    <property type="match status" value="1"/>
</dbReference>
<organism evidence="1 2">
    <name type="scientific">Clostridium frigoriphilum</name>
    <dbReference type="NCBI Taxonomy" id="443253"/>
    <lineage>
        <taxon>Bacteria</taxon>
        <taxon>Bacillati</taxon>
        <taxon>Bacillota</taxon>
        <taxon>Clostridia</taxon>
        <taxon>Eubacteriales</taxon>
        <taxon>Clostridiaceae</taxon>
        <taxon>Clostridium</taxon>
    </lineage>
</organism>
<proteinExistence type="predicted"/>
<dbReference type="EMBL" id="JAZHFS010000013">
    <property type="protein sequence ID" value="MEF2113453.1"/>
    <property type="molecule type" value="Genomic_DNA"/>
</dbReference>
<gene>
    <name evidence="1" type="ORF">SJI18_14180</name>
</gene>
<evidence type="ECO:0000313" key="2">
    <source>
        <dbReference type="Proteomes" id="UP001498469"/>
    </source>
</evidence>
<comment type="caution">
    <text evidence="1">The sequence shown here is derived from an EMBL/GenBank/DDBJ whole genome shotgun (WGS) entry which is preliminary data.</text>
</comment>
<protein>
    <submittedName>
        <fullName evidence="1">DUF2800 domain-containing protein</fullName>
    </submittedName>
</protein>
<sequence length="388" mass="43401">MGMHCLLSASSAHRWIHCNKSARLEENFENSTSVFAEEGTYMHELGELRLGRYIGAVKESNYKKKLKAVQLNQFFNSEIEESVEVYVAFAIELIEATRKSCKDPIILLEQRLDFSKYVKSGFGTGDLVIVADGTLEIVDLKGGAGVSVSAECNPQMQLYALGALILFDCLYDIKAVRMSICQPRLNNISTYELSAEELLAWAEDVLKPAAQLAWDGEGEFEPSEYTCKFCRAKATCRARAEKNLEMARFEFRQASLLTKDEITEVLSQADDIAKWCRDIWAWAEAMAIDGEDFEGFKVVSGRSNRAYGDEKSVIKKLTEAGYSDDEIYARNLKGITALEKVLGKKVFSEVLAGLITKPPGKYTMVSDSDKRQAVILNNTAEAEFKEEI</sequence>
<name>A0ABU7USW9_9CLOT</name>
<accession>A0ABU7USW9</accession>
<dbReference type="InterPro" id="IPR021229">
    <property type="entry name" value="DUF2800"/>
</dbReference>
<evidence type="ECO:0000313" key="1">
    <source>
        <dbReference type="EMBL" id="MEF2113453.1"/>
    </source>
</evidence>
<keyword evidence="2" id="KW-1185">Reference proteome</keyword>
<reference evidence="1 2" key="1">
    <citation type="submission" date="2023-11" db="EMBL/GenBank/DDBJ databases">
        <title>Draft genome sequence of a psychrophilic Clostridium strain from permafrost water brine.</title>
        <authorList>
            <person name="Shcherbakova V.A."/>
            <person name="Trubitsyn V.E."/>
            <person name="Zakharyuk A.G."/>
        </authorList>
    </citation>
    <scope>NUCLEOTIDE SEQUENCE [LARGE SCALE GENOMIC DNA]</scope>
    <source>
        <strain evidence="1 2">14F</strain>
    </source>
</reference>
<dbReference type="Proteomes" id="UP001498469">
    <property type="component" value="Unassembled WGS sequence"/>
</dbReference>
<dbReference type="RefSeq" id="WP_216252145.1">
    <property type="nucleotide sequence ID" value="NZ_JAZHFS010000013.1"/>
</dbReference>